<feature type="compositionally biased region" description="Acidic residues" evidence="1">
    <location>
        <begin position="434"/>
        <end position="451"/>
    </location>
</feature>
<evidence type="ECO:0000259" key="2">
    <source>
        <dbReference type="PROSITE" id="PS50006"/>
    </source>
</evidence>
<feature type="compositionally biased region" description="Low complexity" evidence="1">
    <location>
        <begin position="771"/>
        <end position="783"/>
    </location>
</feature>
<reference evidence="3 4" key="1">
    <citation type="submission" date="2018-03" db="EMBL/GenBank/DDBJ databases">
        <authorList>
            <person name="Guldener U."/>
        </authorList>
    </citation>
    <scope>NUCLEOTIDE SEQUENCE [LARGE SCALE GENOMIC DNA]</scope>
    <source>
        <strain evidence="3 4">NBRC100155</strain>
    </source>
</reference>
<dbReference type="OrthoDB" id="5348546at2759"/>
<name>A0A5C3E136_9BASI</name>
<protein>
    <recommendedName>
        <fullName evidence="2">FHA domain-containing protein</fullName>
    </recommendedName>
</protein>
<feature type="region of interest" description="Disordered" evidence="1">
    <location>
        <begin position="759"/>
        <end position="873"/>
    </location>
</feature>
<feature type="domain" description="FHA" evidence="2">
    <location>
        <begin position="168"/>
        <end position="277"/>
    </location>
</feature>
<feature type="compositionally biased region" description="Low complexity" evidence="1">
    <location>
        <begin position="517"/>
        <end position="528"/>
    </location>
</feature>
<feature type="compositionally biased region" description="Acidic residues" evidence="1">
    <location>
        <begin position="383"/>
        <end position="393"/>
    </location>
</feature>
<gene>
    <name evidence="3" type="ORF">UTRI_01874</name>
</gene>
<accession>A0A5C3E136</accession>
<feature type="region of interest" description="Disordered" evidence="1">
    <location>
        <begin position="1"/>
        <end position="28"/>
    </location>
</feature>
<feature type="compositionally biased region" description="Low complexity" evidence="1">
    <location>
        <begin position="812"/>
        <end position="825"/>
    </location>
</feature>
<evidence type="ECO:0000256" key="1">
    <source>
        <dbReference type="SAM" id="MobiDB-lite"/>
    </source>
</evidence>
<feature type="compositionally biased region" description="Basic and acidic residues" evidence="1">
    <location>
        <begin position="852"/>
        <end position="873"/>
    </location>
</feature>
<feature type="region of interest" description="Disordered" evidence="1">
    <location>
        <begin position="348"/>
        <end position="452"/>
    </location>
</feature>
<feature type="region of interest" description="Disordered" evidence="1">
    <location>
        <begin position="57"/>
        <end position="83"/>
    </location>
</feature>
<sequence>MMHDLPTPAPSSDPPMPGSSPIKGFKRDKALLSAKTAAMSRPFTPLDLNVVGDKAKAFRDAREKAGATPPPSSPPASSVFHSSPIAPTRQQALGFSPVKQQRPSSTSITPVRSILLEQSQTNLELTGIPSIGQQSPLSQTLGLVTNPERESDANAVPNLLFGSKSISLVLGRSKPSGQPHASAAVASDIPASMQGLGSKKILRVNLPNDARHVSRVHAIVEWIPFVARPASTKKPSVSSFTAKGSPIAARLENQNSNGTFVVRIVGQNGLIVDGKRRREGQVLRLTSGKSLIDFFGVQCRFEHVPSNTDRPPSPVKSSQACVHEWTQRITSPMKKAATVERAEPIDHIVTSSPPASSPPPMLHLMSPHKHTAASKRSDRGADRDDDLEEDDDITSSPTPVNRRSGGLVAGPLNIQQVRAGDSDQEIAGNGLGALDDDDDDEDDESDDEDYVPADYDSTRKALLVTRKPVADVADDDGSSSLSESDSGIVEQQIGATALATQPTPSPAPTPRKRTVTAGGASRSGESSAKPAMADALTESQTRMPPPAVAIAAVRNAARRSASNSPAPSSPMLGSSVQELQTLARNGVRQLAPTYDLPGLLAGAIVFHRTATISASEAVRSVLTTTPGLMKGEAGEHSVAFSPSKRKLPGAATLQHGCVVDGWPTASESNERWASIARKAWREHLEVVLQSSPMFGVIQRAGKDASGNPLECWYYYDKENDPDKERAENLGVFAKPMRKALKGQKPIFWKRSGYASRQQDETFEVKTSYTQDTSDAIASTSASSRKADAESIDIASAPLPSSSIGNSRKRKATAASQSQAETQGAAKGDDEEQRREKLRAKIAKSGLWDETQPEEKEAPTWDRKGDQDYKKGRK</sequence>
<proteinExistence type="predicted"/>
<dbReference type="EMBL" id="OOIN01000005">
    <property type="protein sequence ID" value="SPO23196.1"/>
    <property type="molecule type" value="Genomic_DNA"/>
</dbReference>
<dbReference type="Proteomes" id="UP000324022">
    <property type="component" value="Unassembled WGS sequence"/>
</dbReference>
<dbReference type="PROSITE" id="PS50006">
    <property type="entry name" value="FHA_DOMAIN"/>
    <property type="match status" value="1"/>
</dbReference>
<evidence type="ECO:0000313" key="4">
    <source>
        <dbReference type="Proteomes" id="UP000324022"/>
    </source>
</evidence>
<dbReference type="AlphaFoldDB" id="A0A5C3E136"/>
<feature type="compositionally biased region" description="Pro residues" evidence="1">
    <location>
        <begin position="7"/>
        <end position="18"/>
    </location>
</feature>
<dbReference type="InterPro" id="IPR000253">
    <property type="entry name" value="FHA_dom"/>
</dbReference>
<keyword evidence="4" id="KW-1185">Reference proteome</keyword>
<evidence type="ECO:0000313" key="3">
    <source>
        <dbReference type="EMBL" id="SPO23196.1"/>
    </source>
</evidence>
<feature type="region of interest" description="Disordered" evidence="1">
    <location>
        <begin position="496"/>
        <end position="541"/>
    </location>
</feature>
<organism evidence="3 4">
    <name type="scientific">Ustilago trichophora</name>
    <dbReference type="NCBI Taxonomy" id="86804"/>
    <lineage>
        <taxon>Eukaryota</taxon>
        <taxon>Fungi</taxon>
        <taxon>Dikarya</taxon>
        <taxon>Basidiomycota</taxon>
        <taxon>Ustilaginomycotina</taxon>
        <taxon>Ustilaginomycetes</taxon>
        <taxon>Ustilaginales</taxon>
        <taxon>Ustilaginaceae</taxon>
        <taxon>Ustilago</taxon>
    </lineage>
</organism>